<keyword evidence="2" id="KW-0808">Transferase</keyword>
<dbReference type="Gene3D" id="3.40.50.1000">
    <property type="entry name" value="HAD superfamily/HAD-like"/>
    <property type="match status" value="1"/>
</dbReference>
<dbReference type="InterPro" id="IPR029057">
    <property type="entry name" value="PRTase-like"/>
</dbReference>
<evidence type="ECO:0000313" key="3">
    <source>
        <dbReference type="Proteomes" id="UP000235777"/>
    </source>
</evidence>
<keyword evidence="3" id="KW-1185">Reference proteome</keyword>
<dbReference type="RefSeq" id="WP_026229330.1">
    <property type="nucleotide sequence ID" value="NZ_KB890164.1"/>
</dbReference>
<evidence type="ECO:0000259" key="1">
    <source>
        <dbReference type="Pfam" id="PF00156"/>
    </source>
</evidence>
<dbReference type="InterPro" id="IPR000836">
    <property type="entry name" value="PRTase_dom"/>
</dbReference>
<reference evidence="2 3" key="1">
    <citation type="submission" date="2018-01" db="EMBL/GenBank/DDBJ databases">
        <title>Whole genome analyses suggest that Burkholderia sensu lato contains two further novel genera in the rhizoxinica-symbiotica group Mycetohabitans gen. nov., and Trinickia gen. nov.: implications for the evolution of diazotrophy and nodulation in the Burkholderiaceae.</title>
        <authorList>
            <person name="Estrada-de los Santos P."/>
            <person name="Palmer M."/>
            <person name="Chavez-Ramirez B."/>
            <person name="Beukes C."/>
            <person name="Steenkamp E.T."/>
            <person name="Hirsch A.M."/>
            <person name="Manyaka P."/>
            <person name="Maluk M."/>
            <person name="Lafos M."/>
            <person name="Crook M."/>
            <person name="Gross E."/>
            <person name="Simon M.F."/>
            <person name="Bueno dos Reis Junior F."/>
            <person name="Poole P.S."/>
            <person name="Venter S.N."/>
            <person name="James E.K."/>
        </authorList>
    </citation>
    <scope>NUCLEOTIDE SEQUENCE [LARGE SCALE GENOMIC DNA]</scope>
    <source>
        <strain evidence="2 3">JPY 581</strain>
    </source>
</reference>
<sequence>MDTPVLPFTYDEIDRWIASLQPTLAREAFACAIGVLRGGAPLALMVSHATGVPYASLRYERATRRVSWDSSIPIPPSGRKVLICEDIAGAGHTLSDCIDFLHGHGLDVKTMTVAYDDLSRIRPDYGIDGRGYFPLMPWERHAYTDAYRASWQRTRAGTAGPIGEDHEFAVYAIDLDGVLLPDVPPHRYEADLAAALAERDELPPYAHLPEVDLGRTKAIVTGRPEMDRARTVRWLARHGFDGPRLVMRDPSTHDDSPEQVAAHKAQAAVRLACTHFVESDPVQAIFIAQYAPLLRVVWWDAGRKAARLIAAQSWRVAATDVA</sequence>
<feature type="domain" description="Phosphoribosyltransferase" evidence="1">
    <location>
        <begin position="11"/>
        <end position="125"/>
    </location>
</feature>
<dbReference type="GO" id="GO:0016757">
    <property type="term" value="F:glycosyltransferase activity"/>
    <property type="evidence" value="ECO:0007669"/>
    <property type="project" value="UniProtKB-KW"/>
</dbReference>
<protein>
    <submittedName>
        <fullName evidence="2">Phosphoribosyltransferase</fullName>
    </submittedName>
</protein>
<dbReference type="STRING" id="863227.GCA_000373005_00363"/>
<gene>
    <name evidence="2" type="ORF">C0Z20_03870</name>
</gene>
<name>A0A2N7X9X3_9BURK</name>
<dbReference type="Gene3D" id="3.40.50.2020">
    <property type="match status" value="1"/>
</dbReference>
<dbReference type="OrthoDB" id="6952519at2"/>
<dbReference type="InterPro" id="IPR023214">
    <property type="entry name" value="HAD_sf"/>
</dbReference>
<comment type="caution">
    <text evidence="2">The sequence shown here is derived from an EMBL/GenBank/DDBJ whole genome shotgun (WGS) entry which is preliminary data.</text>
</comment>
<dbReference type="Pfam" id="PF00156">
    <property type="entry name" value="Pribosyltran"/>
    <property type="match status" value="1"/>
</dbReference>
<dbReference type="CDD" id="cd06223">
    <property type="entry name" value="PRTases_typeI"/>
    <property type="match status" value="1"/>
</dbReference>
<dbReference type="SUPFAM" id="SSF53271">
    <property type="entry name" value="PRTase-like"/>
    <property type="match status" value="1"/>
</dbReference>
<proteinExistence type="predicted"/>
<keyword evidence="2" id="KW-0328">Glycosyltransferase</keyword>
<organism evidence="2 3">
    <name type="scientific">Trinickia symbiotica</name>
    <dbReference type="NCBI Taxonomy" id="863227"/>
    <lineage>
        <taxon>Bacteria</taxon>
        <taxon>Pseudomonadati</taxon>
        <taxon>Pseudomonadota</taxon>
        <taxon>Betaproteobacteria</taxon>
        <taxon>Burkholderiales</taxon>
        <taxon>Burkholderiaceae</taxon>
        <taxon>Trinickia</taxon>
    </lineage>
</organism>
<dbReference type="EMBL" id="PNYC01000002">
    <property type="protein sequence ID" value="PMS38275.1"/>
    <property type="molecule type" value="Genomic_DNA"/>
</dbReference>
<evidence type="ECO:0000313" key="2">
    <source>
        <dbReference type="EMBL" id="PMS38275.1"/>
    </source>
</evidence>
<dbReference type="Proteomes" id="UP000235777">
    <property type="component" value="Unassembled WGS sequence"/>
</dbReference>
<accession>A0A2N7X9X3</accession>
<dbReference type="AlphaFoldDB" id="A0A2N7X9X3"/>